<dbReference type="Pfam" id="PF02469">
    <property type="entry name" value="Fasciclin"/>
    <property type="match status" value="1"/>
</dbReference>
<feature type="domain" description="FAS1" evidence="2">
    <location>
        <begin position="31"/>
        <end position="163"/>
    </location>
</feature>
<comment type="caution">
    <text evidence="3">The sequence shown here is derived from an EMBL/GenBank/DDBJ whole genome shotgun (WGS) entry which is preliminary data.</text>
</comment>
<proteinExistence type="predicted"/>
<dbReference type="PROSITE" id="PS50213">
    <property type="entry name" value="FAS1"/>
    <property type="match status" value="1"/>
</dbReference>
<dbReference type="Gene3D" id="2.30.180.10">
    <property type="entry name" value="FAS1 domain"/>
    <property type="match status" value="1"/>
</dbReference>
<dbReference type="InterPro" id="IPR036378">
    <property type="entry name" value="FAS1_dom_sf"/>
</dbReference>
<dbReference type="RefSeq" id="WP_145533874.1">
    <property type="nucleotide sequence ID" value="NZ_SHOE01000010.1"/>
</dbReference>
<keyword evidence="1" id="KW-0732">Signal</keyword>
<dbReference type="Proteomes" id="UP000778757">
    <property type="component" value="Unassembled WGS sequence"/>
</dbReference>
<feature type="signal peptide" evidence="1">
    <location>
        <begin position="1"/>
        <end position="24"/>
    </location>
</feature>
<dbReference type="SUPFAM" id="SSF82153">
    <property type="entry name" value="FAS1 domain"/>
    <property type="match status" value="1"/>
</dbReference>
<feature type="chain" id="PRO_5046993782" evidence="1">
    <location>
        <begin position="25"/>
        <end position="166"/>
    </location>
</feature>
<evidence type="ECO:0000313" key="4">
    <source>
        <dbReference type="Proteomes" id="UP000778757"/>
    </source>
</evidence>
<evidence type="ECO:0000313" key="3">
    <source>
        <dbReference type="EMBL" id="NKJ68519.1"/>
    </source>
</evidence>
<dbReference type="InterPro" id="IPR050904">
    <property type="entry name" value="Adhesion/Biosynth-related"/>
</dbReference>
<dbReference type="PANTHER" id="PTHR10900">
    <property type="entry name" value="PERIOSTIN-RELATED"/>
    <property type="match status" value="1"/>
</dbReference>
<reference evidence="3 4" key="1">
    <citation type="journal article" date="2019" name="Curr. Microbiol.">
        <title>Vibrio chemaguriensis sp. nov., from Sundarbans, Bay of Bengal.</title>
        <authorList>
            <person name="Ghosh A."/>
            <person name="Bhadury P."/>
        </authorList>
    </citation>
    <scope>NUCLEOTIDE SEQUENCE [LARGE SCALE GENOMIC DNA]</scope>
    <source>
        <strain evidence="3 4">Iso1</strain>
    </source>
</reference>
<dbReference type="SMART" id="SM00554">
    <property type="entry name" value="FAS1"/>
    <property type="match status" value="1"/>
</dbReference>
<organism evidence="3 4">
    <name type="scientific">Vibrio chemaguriensis</name>
    <dbReference type="NCBI Taxonomy" id="2527672"/>
    <lineage>
        <taxon>Bacteria</taxon>
        <taxon>Pseudomonadati</taxon>
        <taxon>Pseudomonadota</taxon>
        <taxon>Gammaproteobacteria</taxon>
        <taxon>Vibrionales</taxon>
        <taxon>Vibrionaceae</taxon>
        <taxon>Vibrio</taxon>
    </lineage>
</organism>
<keyword evidence="4" id="KW-1185">Reference proteome</keyword>
<dbReference type="PANTHER" id="PTHR10900:SF77">
    <property type="entry name" value="FI19380P1"/>
    <property type="match status" value="1"/>
</dbReference>
<evidence type="ECO:0000256" key="1">
    <source>
        <dbReference type="SAM" id="SignalP"/>
    </source>
</evidence>
<evidence type="ECO:0000259" key="2">
    <source>
        <dbReference type="PROSITE" id="PS50213"/>
    </source>
</evidence>
<name>A0ABX1HXA6_9VIBR</name>
<sequence>MFKRILVITATLMATLSFMLPVKAHEHGMMKADIVDVATENGSFNTLVAAVKAADLVDTLKGEGPFTVFAPTDDAFAKLPDGTIDMLLMPENKDKLVSILTYHVVPGKVMAADVVKLDKATTVQGQDVMIKTMGDKVMVNDANVMATDVKAKNGIIHVIDTVIMPK</sequence>
<dbReference type="InterPro" id="IPR000782">
    <property type="entry name" value="FAS1_domain"/>
</dbReference>
<protein>
    <submittedName>
        <fullName evidence="3">Fasciclin domain-containing protein</fullName>
    </submittedName>
</protein>
<accession>A0ABX1HXA6</accession>
<gene>
    <name evidence="3" type="ORF">EX191_12065</name>
</gene>
<dbReference type="EMBL" id="SHOE01000010">
    <property type="protein sequence ID" value="NKJ68519.1"/>
    <property type="molecule type" value="Genomic_DNA"/>
</dbReference>